<evidence type="ECO:0000256" key="2">
    <source>
        <dbReference type="ARBA" id="ARBA00022692"/>
    </source>
</evidence>
<feature type="transmembrane region" description="Helical" evidence="5">
    <location>
        <begin position="249"/>
        <end position="271"/>
    </location>
</feature>
<proteinExistence type="predicted"/>
<dbReference type="GO" id="GO:0055085">
    <property type="term" value="P:transmembrane transport"/>
    <property type="evidence" value="ECO:0007669"/>
    <property type="project" value="InterPro"/>
</dbReference>
<dbReference type="NCBIfam" id="TIGR00815">
    <property type="entry name" value="sulP"/>
    <property type="match status" value="1"/>
</dbReference>
<reference evidence="7" key="1">
    <citation type="submission" date="2020-04" db="EMBL/GenBank/DDBJ databases">
        <authorList>
            <person name="Zhang T."/>
        </authorList>
    </citation>
    <scope>NUCLEOTIDE SEQUENCE</scope>
    <source>
        <strain evidence="7">HKST-UBA01</strain>
    </source>
</reference>
<protein>
    <submittedName>
        <fullName evidence="7">Sulfate permease</fullName>
    </submittedName>
</protein>
<dbReference type="InterPro" id="IPR002645">
    <property type="entry name" value="STAS_dom"/>
</dbReference>
<evidence type="ECO:0000259" key="6">
    <source>
        <dbReference type="PROSITE" id="PS50801"/>
    </source>
</evidence>
<feature type="transmembrane region" description="Helical" evidence="5">
    <location>
        <begin position="198"/>
        <end position="215"/>
    </location>
</feature>
<keyword evidence="4 5" id="KW-0472">Membrane</keyword>
<gene>
    <name evidence="7" type="primary">sulP</name>
    <name evidence="7" type="ORF">KC729_16000</name>
</gene>
<feature type="transmembrane region" description="Helical" evidence="5">
    <location>
        <begin position="94"/>
        <end position="113"/>
    </location>
</feature>
<reference evidence="7" key="2">
    <citation type="journal article" date="2021" name="Microbiome">
        <title>Successional dynamics and alternative stable states in a saline activated sludge microbial community over 9 years.</title>
        <authorList>
            <person name="Wang Y."/>
            <person name="Ye J."/>
            <person name="Ju F."/>
            <person name="Liu L."/>
            <person name="Boyd J.A."/>
            <person name="Deng Y."/>
            <person name="Parks D.H."/>
            <person name="Jiang X."/>
            <person name="Yin X."/>
            <person name="Woodcroft B.J."/>
            <person name="Tyson G.W."/>
            <person name="Hugenholtz P."/>
            <person name="Polz M.F."/>
            <person name="Zhang T."/>
        </authorList>
    </citation>
    <scope>NUCLEOTIDE SEQUENCE</scope>
    <source>
        <strain evidence="7">HKST-UBA01</strain>
    </source>
</reference>
<feature type="transmembrane region" description="Helical" evidence="5">
    <location>
        <begin position="53"/>
        <end position="74"/>
    </location>
</feature>
<keyword evidence="3 5" id="KW-1133">Transmembrane helix</keyword>
<dbReference type="InterPro" id="IPR011547">
    <property type="entry name" value="SLC26A/SulP_dom"/>
</dbReference>
<evidence type="ECO:0000256" key="1">
    <source>
        <dbReference type="ARBA" id="ARBA00004141"/>
    </source>
</evidence>
<feature type="transmembrane region" description="Helical" evidence="5">
    <location>
        <begin position="173"/>
        <end position="191"/>
    </location>
</feature>
<keyword evidence="2 5" id="KW-0812">Transmembrane</keyword>
<feature type="transmembrane region" description="Helical" evidence="5">
    <location>
        <begin position="125"/>
        <end position="144"/>
    </location>
</feature>
<dbReference type="Pfam" id="PF00916">
    <property type="entry name" value="Sulfate_transp"/>
    <property type="match status" value="1"/>
</dbReference>
<sequence length="566" mass="60301">MSSLEPKLVAVLREGISAAQLRRDVLAGVVVGVVALPLAIAFAIASGLPPERGLYTAVFAGFLISVFSGSRVQIGGPTGAFIVLVYRIVQDHGYEGLAVATVMAGLLLVALGFARIGSVIKFVPYPVTVGFTSGIALIIAASQVRDFFGLEMSSVPADFLGKWAAFARAADTVNPSAVAIAVASLGIILLWPRVTHRVPGSLVAILVTTVAVRLLELPVDTIGSRFGAVPAGLPRPHLPLVDPGTVRDLVQPAFAIAMLGAIESLLSAVVADGMTGRRHRSNMELVAQGIANLLSPIFGGIPATGAIARTATNIKNGGRTPIAGLVHAGTLLLILMSVGPWAAQIPMATLSAVLLVVAYNMSEWRHFQRLFRAPRSDVLVLLSTFALTVLVDLTVAIEIGMVLASFLFMRRMSGLAEVGHLTHTLGIDEEEDDEESSGRTRTVPPGVEVFEISGPFFFGAADKFKSALHQVERPPAVLILRMRRVETIDATGVRALEQVFEKAHREHSALILSGVHPRTRRILERAGLIHRIGEDRIRDDLDQALVTASEILAERRSIPGIETPRE</sequence>
<dbReference type="Proteomes" id="UP000697710">
    <property type="component" value="Unassembled WGS sequence"/>
</dbReference>
<evidence type="ECO:0000256" key="3">
    <source>
        <dbReference type="ARBA" id="ARBA00022989"/>
    </source>
</evidence>
<dbReference type="Pfam" id="PF01740">
    <property type="entry name" value="STAS"/>
    <property type="match status" value="1"/>
</dbReference>
<feature type="domain" description="STAS" evidence="6">
    <location>
        <begin position="445"/>
        <end position="548"/>
    </location>
</feature>
<dbReference type="Gene3D" id="3.30.750.24">
    <property type="entry name" value="STAS domain"/>
    <property type="match status" value="1"/>
</dbReference>
<name>A0A956RQN9_UNCEI</name>
<dbReference type="SUPFAM" id="SSF52091">
    <property type="entry name" value="SpoIIaa-like"/>
    <property type="match status" value="1"/>
</dbReference>
<evidence type="ECO:0000256" key="5">
    <source>
        <dbReference type="SAM" id="Phobius"/>
    </source>
</evidence>
<feature type="transmembrane region" description="Helical" evidence="5">
    <location>
        <begin position="25"/>
        <end position="46"/>
    </location>
</feature>
<accession>A0A956RQN9</accession>
<feature type="transmembrane region" description="Helical" evidence="5">
    <location>
        <begin position="331"/>
        <end position="359"/>
    </location>
</feature>
<comment type="caution">
    <text evidence="7">The sequence shown here is derived from an EMBL/GenBank/DDBJ whole genome shotgun (WGS) entry which is preliminary data.</text>
</comment>
<dbReference type="EMBL" id="JAGQHR010000602">
    <property type="protein sequence ID" value="MCA9729190.1"/>
    <property type="molecule type" value="Genomic_DNA"/>
</dbReference>
<organism evidence="7 8">
    <name type="scientific">Eiseniibacteriota bacterium</name>
    <dbReference type="NCBI Taxonomy" id="2212470"/>
    <lineage>
        <taxon>Bacteria</taxon>
        <taxon>Candidatus Eiseniibacteriota</taxon>
    </lineage>
</organism>
<evidence type="ECO:0000313" key="7">
    <source>
        <dbReference type="EMBL" id="MCA9729190.1"/>
    </source>
</evidence>
<comment type="subcellular location">
    <subcellularLocation>
        <location evidence="1">Membrane</location>
        <topology evidence="1">Multi-pass membrane protein</topology>
    </subcellularLocation>
</comment>
<dbReference type="InterPro" id="IPR001902">
    <property type="entry name" value="SLC26A/SulP_fam"/>
</dbReference>
<feature type="transmembrane region" description="Helical" evidence="5">
    <location>
        <begin position="379"/>
        <end position="408"/>
    </location>
</feature>
<dbReference type="AlphaFoldDB" id="A0A956RQN9"/>
<dbReference type="PROSITE" id="PS50801">
    <property type="entry name" value="STAS"/>
    <property type="match status" value="1"/>
</dbReference>
<evidence type="ECO:0000256" key="4">
    <source>
        <dbReference type="ARBA" id="ARBA00023136"/>
    </source>
</evidence>
<evidence type="ECO:0000313" key="8">
    <source>
        <dbReference type="Proteomes" id="UP000697710"/>
    </source>
</evidence>
<dbReference type="CDD" id="cd07042">
    <property type="entry name" value="STAS_SulP_like_sulfate_transporter"/>
    <property type="match status" value="1"/>
</dbReference>
<dbReference type="InterPro" id="IPR036513">
    <property type="entry name" value="STAS_dom_sf"/>
</dbReference>
<dbReference type="PANTHER" id="PTHR11814">
    <property type="entry name" value="SULFATE TRANSPORTER"/>
    <property type="match status" value="1"/>
</dbReference>
<dbReference type="GO" id="GO:0016020">
    <property type="term" value="C:membrane"/>
    <property type="evidence" value="ECO:0007669"/>
    <property type="project" value="UniProtKB-SubCell"/>
</dbReference>